<feature type="domain" description="N-acetyltransferase" evidence="3">
    <location>
        <begin position="5"/>
        <end position="150"/>
    </location>
</feature>
<sequence>MENQSTIRNYTISDKEAVLNLLKLNTPAHFSAEEEKDLNYYLDHEIEQYFVLELNQHIVGCGGINFSEDNSTGIISWDIIHPEFQGQSLGSKLLKYRIGKLQQLETVHQIIVRTSQLSYKFYEKLGFRLLEVMNDYWAKGFHLYKMKYVDSTELSCTSE</sequence>
<dbReference type="InterPro" id="IPR050680">
    <property type="entry name" value="YpeA/RimI_acetyltransf"/>
</dbReference>
<dbReference type="SUPFAM" id="SSF55729">
    <property type="entry name" value="Acyl-CoA N-acyltransferases (Nat)"/>
    <property type="match status" value="1"/>
</dbReference>
<dbReference type="EC" id="2.3.-.-" evidence="4"/>
<evidence type="ECO:0000313" key="4">
    <source>
        <dbReference type="EMBL" id="MFD2162586.1"/>
    </source>
</evidence>
<evidence type="ECO:0000256" key="2">
    <source>
        <dbReference type="ARBA" id="ARBA00023315"/>
    </source>
</evidence>
<reference evidence="5" key="1">
    <citation type="journal article" date="2019" name="Int. J. Syst. Evol. Microbiol.">
        <title>The Global Catalogue of Microorganisms (GCM) 10K type strain sequencing project: providing services to taxonomists for standard genome sequencing and annotation.</title>
        <authorList>
            <consortium name="The Broad Institute Genomics Platform"/>
            <consortium name="The Broad Institute Genome Sequencing Center for Infectious Disease"/>
            <person name="Wu L."/>
            <person name="Ma J."/>
        </authorList>
    </citation>
    <scope>NUCLEOTIDE SEQUENCE [LARGE SCALE GENOMIC DNA]</scope>
    <source>
        <strain evidence="5">KCTC 42217</strain>
    </source>
</reference>
<name>A0ABW4ZM24_9SPHI</name>
<evidence type="ECO:0000313" key="5">
    <source>
        <dbReference type="Proteomes" id="UP001597387"/>
    </source>
</evidence>
<dbReference type="GO" id="GO:0016746">
    <property type="term" value="F:acyltransferase activity"/>
    <property type="evidence" value="ECO:0007669"/>
    <property type="project" value="UniProtKB-KW"/>
</dbReference>
<dbReference type="EMBL" id="JBHUHZ010000001">
    <property type="protein sequence ID" value="MFD2162586.1"/>
    <property type="molecule type" value="Genomic_DNA"/>
</dbReference>
<gene>
    <name evidence="4" type="ORF">ACFSJU_09305</name>
</gene>
<organism evidence="4 5">
    <name type="scientific">Paradesertivirga mongoliensis</name>
    <dbReference type="NCBI Taxonomy" id="2100740"/>
    <lineage>
        <taxon>Bacteria</taxon>
        <taxon>Pseudomonadati</taxon>
        <taxon>Bacteroidota</taxon>
        <taxon>Sphingobacteriia</taxon>
        <taxon>Sphingobacteriales</taxon>
        <taxon>Sphingobacteriaceae</taxon>
        <taxon>Paradesertivirga</taxon>
    </lineage>
</organism>
<keyword evidence="1 4" id="KW-0808">Transferase</keyword>
<dbReference type="RefSeq" id="WP_255903315.1">
    <property type="nucleotide sequence ID" value="NZ_JAFMZO010000003.1"/>
</dbReference>
<keyword evidence="2 4" id="KW-0012">Acyltransferase</keyword>
<dbReference type="PANTHER" id="PTHR43420">
    <property type="entry name" value="ACETYLTRANSFERASE"/>
    <property type="match status" value="1"/>
</dbReference>
<dbReference type="PROSITE" id="PS51186">
    <property type="entry name" value="GNAT"/>
    <property type="match status" value="1"/>
</dbReference>
<dbReference type="Pfam" id="PF00583">
    <property type="entry name" value="Acetyltransf_1"/>
    <property type="match status" value="1"/>
</dbReference>
<protein>
    <submittedName>
        <fullName evidence="4">GNAT family N-acetyltransferase</fullName>
        <ecNumber evidence="4">2.3.-.-</ecNumber>
    </submittedName>
</protein>
<dbReference type="InterPro" id="IPR000182">
    <property type="entry name" value="GNAT_dom"/>
</dbReference>
<dbReference type="Gene3D" id="3.40.630.30">
    <property type="match status" value="1"/>
</dbReference>
<keyword evidence="5" id="KW-1185">Reference proteome</keyword>
<accession>A0ABW4ZM24</accession>
<evidence type="ECO:0000256" key="1">
    <source>
        <dbReference type="ARBA" id="ARBA00022679"/>
    </source>
</evidence>
<proteinExistence type="predicted"/>
<comment type="caution">
    <text evidence="4">The sequence shown here is derived from an EMBL/GenBank/DDBJ whole genome shotgun (WGS) entry which is preliminary data.</text>
</comment>
<dbReference type="InterPro" id="IPR016181">
    <property type="entry name" value="Acyl_CoA_acyltransferase"/>
</dbReference>
<dbReference type="CDD" id="cd04301">
    <property type="entry name" value="NAT_SF"/>
    <property type="match status" value="1"/>
</dbReference>
<evidence type="ECO:0000259" key="3">
    <source>
        <dbReference type="PROSITE" id="PS51186"/>
    </source>
</evidence>
<dbReference type="Proteomes" id="UP001597387">
    <property type="component" value="Unassembled WGS sequence"/>
</dbReference>